<dbReference type="GO" id="GO:0046559">
    <property type="term" value="F:alpha-glucuronidase activity"/>
    <property type="evidence" value="ECO:0007669"/>
    <property type="project" value="InterPro"/>
</dbReference>
<evidence type="ECO:0000313" key="4">
    <source>
        <dbReference type="EMBL" id="TWV42761.1"/>
    </source>
</evidence>
<name>A0AB38PRK9_BACFG</name>
<dbReference type="InterPro" id="IPR029018">
    <property type="entry name" value="Hex-like_dom2"/>
</dbReference>
<keyword evidence="2" id="KW-0812">Transmembrane</keyword>
<gene>
    <name evidence="5" type="ORF">FSA03_04835</name>
    <name evidence="4" type="ORF">FSA06_03905</name>
</gene>
<evidence type="ECO:0000313" key="7">
    <source>
        <dbReference type="Proteomes" id="UP000319026"/>
    </source>
</evidence>
<proteinExistence type="predicted"/>
<dbReference type="EMBL" id="VOHT01000002">
    <property type="protein sequence ID" value="TWV50957.1"/>
    <property type="molecule type" value="Genomic_DNA"/>
</dbReference>
<dbReference type="InterPro" id="IPR032287">
    <property type="entry name" value="DUF4838"/>
</dbReference>
<dbReference type="InterPro" id="IPR005154">
    <property type="entry name" value="Glyco_hydro_67_aGlcAse_N"/>
</dbReference>
<protein>
    <submittedName>
        <fullName evidence="5">DUF4838 domain-containing protein</fullName>
    </submittedName>
</protein>
<dbReference type="SUPFAM" id="SSF55545">
    <property type="entry name" value="beta-N-acetylhexosaminidase-like domain"/>
    <property type="match status" value="1"/>
</dbReference>
<dbReference type="PANTHER" id="PTHR47406">
    <property type="entry name" value="COAGULATION FACTOR 5/8 TYPE, C-TERMINAL"/>
    <property type="match status" value="1"/>
</dbReference>
<comment type="caution">
    <text evidence="5">The sequence shown here is derived from an EMBL/GenBank/DDBJ whole genome shotgun (WGS) entry which is preliminary data.</text>
</comment>
<accession>A0AB38PRK9</accession>
<dbReference type="Proteomes" id="UP000319026">
    <property type="component" value="Unassembled WGS sequence"/>
</dbReference>
<evidence type="ECO:0000259" key="3">
    <source>
        <dbReference type="Pfam" id="PF03648"/>
    </source>
</evidence>
<dbReference type="Proteomes" id="UP000315444">
    <property type="component" value="Unassembled WGS sequence"/>
</dbReference>
<organism evidence="5 7">
    <name type="scientific">Bacteroides fragilis</name>
    <dbReference type="NCBI Taxonomy" id="817"/>
    <lineage>
        <taxon>Bacteria</taxon>
        <taxon>Pseudomonadati</taxon>
        <taxon>Bacteroidota</taxon>
        <taxon>Bacteroidia</taxon>
        <taxon>Bacteroidales</taxon>
        <taxon>Bacteroidaceae</taxon>
        <taxon>Bacteroides</taxon>
    </lineage>
</organism>
<keyword evidence="2" id="KW-0472">Membrane</keyword>
<sequence length="642" mass="73011">MQCGTMEALHCTNKERCVLVKVSTVTPSKIIKRMIMRHILLMILMTFNGFYCCFSKVTIQKKNTYIIYTSLNTSRVVDYAAKELEDYLHRTTGAMCVFKRNDVCKANQLIFGTKTSAILPDSFSSGEQPGEDGYIIEIEDNLFSISGGNARGVLYGVYSFLEEYLNCRWYASDAFYIPFKGSVTLQSGKLAYTPPVKWREVYYYDLFDSYLAGVLKLNGNALKQGQVQPNRFAVKGGANAGWGYWCHSLYTMVPPSLYKSHPEYFSEINGKRIPPAGPEGGTQLCLTNPDVLSLSVEQLKKDMVKPMTGLPLWADSLAYYWSVSQMDGNGNCTCSHCMALDKYDGSPSGSILNYVNKVAAQFPDKKIATLAYIYSRKAPKYTKPASNVAIQLCAIETARDGINEPIGTSPLHTSFRKDMESWGKICKDIIVWDYVIQFQNLVSPFPNFDVMQSNIQFYTKNHATGIFCQGNREKGGEFAELRGYLLSKLLWNPDCDVEKVMDDFLQGYYGISGKYIKQYISLMESELKKSKLRLSMDGEPEAHRNGYLSEVCINQYNKLFDLAEQSVAHDSLLLARVQKDRMPLMYVQLRLKYGTVEKRRKILDELIHLAEINDIWMFSEVDWRSDQSGNREMFKKKIESQL</sequence>
<evidence type="ECO:0000313" key="5">
    <source>
        <dbReference type="EMBL" id="TWV50957.1"/>
    </source>
</evidence>
<evidence type="ECO:0000313" key="6">
    <source>
        <dbReference type="Proteomes" id="UP000315444"/>
    </source>
</evidence>
<evidence type="ECO:0000256" key="2">
    <source>
        <dbReference type="SAM" id="Phobius"/>
    </source>
</evidence>
<evidence type="ECO:0000256" key="1">
    <source>
        <dbReference type="ARBA" id="ARBA00022801"/>
    </source>
</evidence>
<dbReference type="Gene3D" id="3.30.379.10">
    <property type="entry name" value="Chitobiase/beta-hexosaminidase domain 2-like"/>
    <property type="match status" value="1"/>
</dbReference>
<feature type="domain" description="Alpha glucuronidase N-terminal" evidence="3">
    <location>
        <begin position="67"/>
        <end position="160"/>
    </location>
</feature>
<reference evidence="4 6" key="1">
    <citation type="submission" date="2019-07" db="EMBL/GenBank/DDBJ databases">
        <title>Genome sequencing of Bacteroides fragilis.</title>
        <authorList>
            <person name="Galasyn E.V."/>
            <person name="Ruoff K.L."/>
            <person name="Price C.E."/>
            <person name="Valls R.A."/>
            <person name="O'Toole G.A."/>
        </authorList>
    </citation>
    <scope>NUCLEOTIDE SEQUENCE [LARGE SCALE GENOMIC DNA]</scope>
    <source>
        <strain evidence="4 6">AD135F_1B</strain>
    </source>
</reference>
<reference evidence="5 7" key="2">
    <citation type="submission" date="2019-07" db="EMBL/GenBank/DDBJ databases">
        <title>Genome Sequencing of Bacteroides fragilis.</title>
        <authorList>
            <person name="Pinto K.M."/>
            <person name="Ruoff K.L."/>
            <person name="Price C.E."/>
            <person name="Valls R.A."/>
            <person name="O'Toole G.A."/>
        </authorList>
    </citation>
    <scope>NUCLEOTIDE SEQUENCE [LARGE SCALE GENOMIC DNA]</scope>
    <source>
        <strain evidence="5 7">AD135F_3B</strain>
    </source>
</reference>
<keyword evidence="2" id="KW-1133">Transmembrane helix</keyword>
<dbReference type="AlphaFoldDB" id="A0AB38PRK9"/>
<dbReference type="Pfam" id="PF16126">
    <property type="entry name" value="DUF4838"/>
    <property type="match status" value="1"/>
</dbReference>
<dbReference type="Pfam" id="PF03648">
    <property type="entry name" value="Glyco_hydro_67N"/>
    <property type="match status" value="1"/>
</dbReference>
<dbReference type="PANTHER" id="PTHR47406:SF2">
    <property type="entry name" value="ALPHA GLUCURONIDASE N-TERMINAL DOMAIN-CONTAINING PROTEIN"/>
    <property type="match status" value="1"/>
</dbReference>
<dbReference type="GO" id="GO:0045493">
    <property type="term" value="P:xylan catabolic process"/>
    <property type="evidence" value="ECO:0007669"/>
    <property type="project" value="InterPro"/>
</dbReference>
<dbReference type="EMBL" id="VOHV01000002">
    <property type="protein sequence ID" value="TWV42761.1"/>
    <property type="molecule type" value="Genomic_DNA"/>
</dbReference>
<feature type="transmembrane region" description="Helical" evidence="2">
    <location>
        <begin position="39"/>
        <end position="59"/>
    </location>
</feature>
<keyword evidence="1" id="KW-0378">Hydrolase</keyword>